<evidence type="ECO:0000256" key="1">
    <source>
        <dbReference type="SAM" id="MobiDB-lite"/>
    </source>
</evidence>
<keyword evidence="3" id="KW-1185">Reference proteome</keyword>
<evidence type="ECO:0000313" key="3">
    <source>
        <dbReference type="Proteomes" id="UP000765509"/>
    </source>
</evidence>
<dbReference type="AlphaFoldDB" id="A0A9Q3DE80"/>
<organism evidence="2 3">
    <name type="scientific">Austropuccinia psidii MF-1</name>
    <dbReference type="NCBI Taxonomy" id="1389203"/>
    <lineage>
        <taxon>Eukaryota</taxon>
        <taxon>Fungi</taxon>
        <taxon>Dikarya</taxon>
        <taxon>Basidiomycota</taxon>
        <taxon>Pucciniomycotina</taxon>
        <taxon>Pucciniomycetes</taxon>
        <taxon>Pucciniales</taxon>
        <taxon>Sphaerophragmiaceae</taxon>
        <taxon>Austropuccinia</taxon>
    </lineage>
</organism>
<dbReference type="EMBL" id="AVOT02016479">
    <property type="protein sequence ID" value="MBW0501739.1"/>
    <property type="molecule type" value="Genomic_DNA"/>
</dbReference>
<evidence type="ECO:0000313" key="2">
    <source>
        <dbReference type="EMBL" id="MBW0501739.1"/>
    </source>
</evidence>
<feature type="compositionally biased region" description="Basic and acidic residues" evidence="1">
    <location>
        <begin position="17"/>
        <end position="32"/>
    </location>
</feature>
<reference evidence="2" key="1">
    <citation type="submission" date="2021-03" db="EMBL/GenBank/DDBJ databases">
        <title>Draft genome sequence of rust myrtle Austropuccinia psidii MF-1, a brazilian biotype.</title>
        <authorList>
            <person name="Quecine M.C."/>
            <person name="Pachon D.M.R."/>
            <person name="Bonatelli M.L."/>
            <person name="Correr F.H."/>
            <person name="Franceschini L.M."/>
            <person name="Leite T.F."/>
            <person name="Margarido G.R.A."/>
            <person name="Almeida C.A."/>
            <person name="Ferrarezi J.A."/>
            <person name="Labate C.A."/>
        </authorList>
    </citation>
    <scope>NUCLEOTIDE SEQUENCE</scope>
    <source>
        <strain evidence="2">MF-1</strain>
    </source>
</reference>
<protein>
    <submittedName>
        <fullName evidence="2">Uncharacterized protein</fullName>
    </submittedName>
</protein>
<feature type="region of interest" description="Disordered" evidence="1">
    <location>
        <begin position="1"/>
        <end position="41"/>
    </location>
</feature>
<proteinExistence type="predicted"/>
<accession>A0A9Q3DE80</accession>
<name>A0A9Q3DE80_9BASI</name>
<comment type="caution">
    <text evidence="2">The sequence shown here is derived from an EMBL/GenBank/DDBJ whole genome shotgun (WGS) entry which is preliminary data.</text>
</comment>
<dbReference type="Proteomes" id="UP000765509">
    <property type="component" value="Unassembled WGS sequence"/>
</dbReference>
<sequence>MKPQAQGHVMDIPYNQDDLKPDGMLMNKERSPSKYQDGDNMSYSEKEALKQIPKASSWPKFSDVQSIPDYCITARLNTEFKGHASIWYTEMKEIHGGSVKLPKSTAMVLGYGKRTCHTKMKNTQWTKIHMSSVSDISKHLKPFILK</sequence>
<gene>
    <name evidence="2" type="ORF">O181_041454</name>
</gene>